<evidence type="ECO:0000256" key="1">
    <source>
        <dbReference type="SAM" id="Coils"/>
    </source>
</evidence>
<dbReference type="PANTHER" id="PTHR28064:SF1">
    <property type="entry name" value="INNER KINETOCHORE SUBUNIT NKP2"/>
    <property type="match status" value="1"/>
</dbReference>
<dbReference type="AlphaFoldDB" id="A0A9P8V1X4"/>
<gene>
    <name evidence="2" type="ORF">F5X68DRAFT_279406</name>
</gene>
<organism evidence="2 3">
    <name type="scientific">Plectosphaerella plurivora</name>
    <dbReference type="NCBI Taxonomy" id="936078"/>
    <lineage>
        <taxon>Eukaryota</taxon>
        <taxon>Fungi</taxon>
        <taxon>Dikarya</taxon>
        <taxon>Ascomycota</taxon>
        <taxon>Pezizomycotina</taxon>
        <taxon>Sordariomycetes</taxon>
        <taxon>Hypocreomycetidae</taxon>
        <taxon>Glomerellales</taxon>
        <taxon>Plectosphaerellaceae</taxon>
        <taxon>Plectosphaerella</taxon>
    </lineage>
</organism>
<dbReference type="GO" id="GO:0007059">
    <property type="term" value="P:chromosome segregation"/>
    <property type="evidence" value="ECO:0007669"/>
    <property type="project" value="TreeGrafter"/>
</dbReference>
<dbReference type="PANTHER" id="PTHR28064">
    <property type="entry name" value="INNER KINETOCHORE SUBUNIT NKP2"/>
    <property type="match status" value="1"/>
</dbReference>
<dbReference type="InterPro" id="IPR018565">
    <property type="entry name" value="Nkp2/Cnl2"/>
</dbReference>
<sequence>MAPTETTILTHYLTVAAKLPTIITLEQFTSYFPRSQQSNPQIRSLYRHLQHERNATVEKVLANIAHEENRAKAIRREAARARREAADDEPDAELDVERALFGTVVGGTPRHDLDTLIPEMDSAVASIEADIQTLEAEEAALRDAIQQTVGGLSDLRYGRLSNQRLPDEVIQGLKTLQAQCDTKT</sequence>
<dbReference type="GO" id="GO:0031511">
    <property type="term" value="C:Mis6-Sim4 complex"/>
    <property type="evidence" value="ECO:0007669"/>
    <property type="project" value="TreeGrafter"/>
</dbReference>
<dbReference type="EMBL" id="JAGSXJ010000036">
    <property type="protein sequence ID" value="KAH6666496.1"/>
    <property type="molecule type" value="Genomic_DNA"/>
</dbReference>
<protein>
    <submittedName>
        <fullName evidence="2">Cnl2/NKP2 family protein-domain-containing protein</fullName>
    </submittedName>
</protein>
<keyword evidence="1" id="KW-0175">Coiled coil</keyword>
<dbReference type="Proteomes" id="UP000770015">
    <property type="component" value="Unassembled WGS sequence"/>
</dbReference>
<evidence type="ECO:0000313" key="2">
    <source>
        <dbReference type="EMBL" id="KAH6666496.1"/>
    </source>
</evidence>
<accession>A0A9P8V1X4</accession>
<dbReference type="Pfam" id="PF09447">
    <property type="entry name" value="Cnl2_NKP2"/>
    <property type="match status" value="1"/>
</dbReference>
<proteinExistence type="predicted"/>
<evidence type="ECO:0000313" key="3">
    <source>
        <dbReference type="Proteomes" id="UP000770015"/>
    </source>
</evidence>
<dbReference type="OrthoDB" id="2311687at2759"/>
<comment type="caution">
    <text evidence="2">The sequence shown here is derived from an EMBL/GenBank/DDBJ whole genome shotgun (WGS) entry which is preliminary data.</text>
</comment>
<feature type="coiled-coil region" evidence="1">
    <location>
        <begin position="57"/>
        <end position="84"/>
    </location>
</feature>
<name>A0A9P8V1X4_9PEZI</name>
<keyword evidence="3" id="KW-1185">Reference proteome</keyword>
<reference evidence="2" key="1">
    <citation type="journal article" date="2021" name="Nat. Commun.">
        <title>Genetic determinants of endophytism in the Arabidopsis root mycobiome.</title>
        <authorList>
            <person name="Mesny F."/>
            <person name="Miyauchi S."/>
            <person name="Thiergart T."/>
            <person name="Pickel B."/>
            <person name="Atanasova L."/>
            <person name="Karlsson M."/>
            <person name="Huettel B."/>
            <person name="Barry K.W."/>
            <person name="Haridas S."/>
            <person name="Chen C."/>
            <person name="Bauer D."/>
            <person name="Andreopoulos W."/>
            <person name="Pangilinan J."/>
            <person name="LaButti K."/>
            <person name="Riley R."/>
            <person name="Lipzen A."/>
            <person name="Clum A."/>
            <person name="Drula E."/>
            <person name="Henrissat B."/>
            <person name="Kohler A."/>
            <person name="Grigoriev I.V."/>
            <person name="Martin F.M."/>
            <person name="Hacquard S."/>
        </authorList>
    </citation>
    <scope>NUCLEOTIDE SEQUENCE</scope>
    <source>
        <strain evidence="2">MPI-SDFR-AT-0117</strain>
    </source>
</reference>